<dbReference type="Pfam" id="PF01042">
    <property type="entry name" value="Ribonuc_L-PSP"/>
    <property type="match status" value="1"/>
</dbReference>
<dbReference type="CDD" id="cd00448">
    <property type="entry name" value="YjgF_YER057c_UK114_family"/>
    <property type="match status" value="1"/>
</dbReference>
<evidence type="ECO:0000313" key="3">
    <source>
        <dbReference type="Proteomes" id="UP000505210"/>
    </source>
</evidence>
<protein>
    <submittedName>
        <fullName evidence="2">RidA family protein</fullName>
    </submittedName>
</protein>
<dbReference type="KEGG" id="theu:HPC62_09250"/>
<dbReference type="RefSeq" id="WP_172355057.1">
    <property type="nucleotide sequence ID" value="NZ_CP053661.1"/>
</dbReference>
<sequence length="127" mass="13971">MLQYITLDGLPCVAPYCHAVRAGDFLFVTGQLAEDPKTGEVVRGPIEEQAVRVMENLKMVLEASGSSFSQVVMARIFVTDFRFYDAVNDIYKSYFESGRLPGRTTVGVSALADFGDVEIDLIAYCGE</sequence>
<gene>
    <name evidence="2" type="ORF">HPC62_09250</name>
</gene>
<organism evidence="2 3">
    <name type="scientific">Thermoleptolyngbya sichuanensis A183</name>
    <dbReference type="NCBI Taxonomy" id="2737172"/>
    <lineage>
        <taxon>Bacteria</taxon>
        <taxon>Bacillati</taxon>
        <taxon>Cyanobacteriota</taxon>
        <taxon>Cyanophyceae</taxon>
        <taxon>Oculatellales</taxon>
        <taxon>Oculatellaceae</taxon>
        <taxon>Thermoleptolyngbya</taxon>
        <taxon>Thermoleptolyngbya sichuanensis</taxon>
    </lineage>
</organism>
<dbReference type="InterPro" id="IPR035959">
    <property type="entry name" value="RutC-like_sf"/>
</dbReference>
<dbReference type="InterPro" id="IPR006056">
    <property type="entry name" value="RidA"/>
</dbReference>
<accession>A0A6M8BGT4</accession>
<evidence type="ECO:0000256" key="1">
    <source>
        <dbReference type="ARBA" id="ARBA00010552"/>
    </source>
</evidence>
<dbReference type="SUPFAM" id="SSF55298">
    <property type="entry name" value="YjgF-like"/>
    <property type="match status" value="1"/>
</dbReference>
<reference evidence="2 3" key="1">
    <citation type="submission" date="2020-05" db="EMBL/GenBank/DDBJ databases">
        <title>Complete genome sequence of of a novel Thermoleptolyngbya strain isolated from hot springs of Ganzi, Sichuan China.</title>
        <authorList>
            <person name="Tang J."/>
            <person name="Daroch M."/>
            <person name="Li L."/>
            <person name="Waleron K."/>
            <person name="Waleron M."/>
            <person name="Waleron M."/>
        </authorList>
    </citation>
    <scope>NUCLEOTIDE SEQUENCE [LARGE SCALE GENOMIC DNA]</scope>
    <source>
        <strain evidence="2 3">PKUAC-SCTA183</strain>
    </source>
</reference>
<dbReference type="FunFam" id="3.30.1330.40:FF:000001">
    <property type="entry name" value="L-PSP family endoribonuclease"/>
    <property type="match status" value="1"/>
</dbReference>
<keyword evidence="3" id="KW-1185">Reference proteome</keyword>
<dbReference type="NCBIfam" id="TIGR00004">
    <property type="entry name" value="Rid family detoxifying hydrolase"/>
    <property type="match status" value="1"/>
</dbReference>
<evidence type="ECO:0000313" key="2">
    <source>
        <dbReference type="EMBL" id="QKD82343.1"/>
    </source>
</evidence>
<dbReference type="Proteomes" id="UP000505210">
    <property type="component" value="Chromosome"/>
</dbReference>
<dbReference type="EMBL" id="CP053661">
    <property type="protein sequence ID" value="QKD82343.1"/>
    <property type="molecule type" value="Genomic_DNA"/>
</dbReference>
<dbReference type="InterPro" id="IPR006175">
    <property type="entry name" value="YjgF/YER057c/UK114"/>
</dbReference>
<dbReference type="AlphaFoldDB" id="A0A6M8BGT4"/>
<dbReference type="GO" id="GO:0019239">
    <property type="term" value="F:deaminase activity"/>
    <property type="evidence" value="ECO:0007669"/>
    <property type="project" value="TreeGrafter"/>
</dbReference>
<dbReference type="GO" id="GO:0005829">
    <property type="term" value="C:cytosol"/>
    <property type="evidence" value="ECO:0007669"/>
    <property type="project" value="TreeGrafter"/>
</dbReference>
<dbReference type="Gene3D" id="3.30.1330.40">
    <property type="entry name" value="RutC-like"/>
    <property type="match status" value="1"/>
</dbReference>
<dbReference type="PANTHER" id="PTHR11803">
    <property type="entry name" value="2-IMINOBUTANOATE/2-IMINOPROPANOATE DEAMINASE RIDA"/>
    <property type="match status" value="1"/>
</dbReference>
<proteinExistence type="inferred from homology"/>
<name>A0A6M8BGT4_9CYAN</name>
<dbReference type="PANTHER" id="PTHR11803:SF39">
    <property type="entry name" value="2-IMINOBUTANOATE_2-IMINOPROPANOATE DEAMINASE"/>
    <property type="match status" value="1"/>
</dbReference>
<comment type="similarity">
    <text evidence="1">Belongs to the RutC family.</text>
</comment>